<dbReference type="SUPFAM" id="SSF46565">
    <property type="entry name" value="Chaperone J-domain"/>
    <property type="match status" value="1"/>
</dbReference>
<proteinExistence type="inferred from homology"/>
<accession>A0A0M0JDI6</accession>
<dbReference type="InterPro" id="IPR036869">
    <property type="entry name" value="J_dom_sf"/>
</dbReference>
<comment type="caution">
    <text evidence="9">The sequence shown here is derived from an EMBL/GenBank/DDBJ whole genome shotgun (WGS) entry which is preliminary data.</text>
</comment>
<keyword evidence="4" id="KW-0809">Transit peptide</keyword>
<keyword evidence="6" id="KW-0496">Mitochondrion</keyword>
<evidence type="ECO:0000256" key="1">
    <source>
        <dbReference type="ARBA" id="ARBA00004173"/>
    </source>
</evidence>
<organism evidence="9 10">
    <name type="scientific">Chrysochromulina tobinii</name>
    <dbReference type="NCBI Taxonomy" id="1460289"/>
    <lineage>
        <taxon>Eukaryota</taxon>
        <taxon>Haptista</taxon>
        <taxon>Haptophyta</taxon>
        <taxon>Prymnesiophyceae</taxon>
        <taxon>Prymnesiales</taxon>
        <taxon>Chrysochromulinaceae</taxon>
        <taxon>Chrysochromulina</taxon>
    </lineage>
</organism>
<dbReference type="CDD" id="cd08290">
    <property type="entry name" value="ETR"/>
    <property type="match status" value="1"/>
</dbReference>
<dbReference type="SMART" id="SM00271">
    <property type="entry name" value="DnaJ"/>
    <property type="match status" value="1"/>
</dbReference>
<evidence type="ECO:0000256" key="6">
    <source>
        <dbReference type="ARBA" id="ARBA00023128"/>
    </source>
</evidence>
<dbReference type="Gene3D" id="1.10.287.110">
    <property type="entry name" value="DnaJ domain"/>
    <property type="match status" value="1"/>
</dbReference>
<dbReference type="Gene3D" id="1.10.150.50">
    <property type="entry name" value="Transcription Factor, Ets-1"/>
    <property type="match status" value="1"/>
</dbReference>
<reference evidence="10" key="1">
    <citation type="journal article" date="2015" name="PLoS Genet.">
        <title>Genome Sequence and Transcriptome Analyses of Chrysochromulina tobin: Metabolic Tools for Enhanced Algal Fitness in the Prominent Order Prymnesiales (Haptophyceae).</title>
        <authorList>
            <person name="Hovde B.T."/>
            <person name="Deodato C.R."/>
            <person name="Hunsperger H.M."/>
            <person name="Ryken S.A."/>
            <person name="Yost W."/>
            <person name="Jha R.K."/>
            <person name="Patterson J."/>
            <person name="Monnat R.J. Jr."/>
            <person name="Barlow S.B."/>
            <person name="Starkenburg S.R."/>
            <person name="Cattolico R.A."/>
        </authorList>
    </citation>
    <scope>NUCLEOTIDE SEQUENCE</scope>
    <source>
        <strain evidence="10">CCMP291</strain>
    </source>
</reference>
<dbReference type="InterPro" id="IPR001660">
    <property type="entry name" value="SAM"/>
</dbReference>
<dbReference type="PANTHER" id="PTHR43981">
    <property type="entry name" value="ENOYL-[ACYL-CARRIER-PROTEIN] REDUCTASE, MITOCHONDRIAL"/>
    <property type="match status" value="1"/>
</dbReference>
<dbReference type="CDD" id="cd06257">
    <property type="entry name" value="DnaJ"/>
    <property type="match status" value="1"/>
</dbReference>
<sequence length="709" mass="77842">MEDHYAVLGVKKTATTDDIRTAYKEKAMKNHPDRGGDVEVWQAIQKAFDALSDLQRRALYDRTKLDAEGGAEKQFQQRFGEGTFDLAQTSSGVAETAVRTKKGGLNILQQMAEVRKDEERMKASNRTAVIQTGYEMSHSAGFDAWLRNRQGLGTTGAFNSEDLMRRGKAFGMEQGLEATDSTSQPLPPLTATAVRFDRYGPPEEVLYVDKEFPLPQKLAHGEVLVYMLAACVTDEDLLRVQTPLTVLNDFPPFNRTNNKWEQIPLPAVAGVEGVGVILATAKNLGRPAPSEAQYANLPGFHTPKEDEILEVKDWVLMLPDARLKPVGCWSTLCIADGHRLLKVPPHLLPTQHYACSRSLCTAYRLLEDYGNLRPGDTIIQNCSDLPTGQAIIQLCNMLKIRTINLVTDDDGFEHSKELLMQLGATHVLRDNSKISEFLDALGAAMPRLALDALGGEAGKRLAIALRPGGTLVIHQIQTGQVPQISPSLLMYQQISIFGFNLAQWTSENGAESYLQMLRTVAELVAADRLNIFTRTLDVAAGFDQSSLQLAIKSHRQSQDAKTFRERTVLLFGDEATANDMYFELAAQIRKLESGDDDLEQMPTLSTSSAKAAAAAGRATKGNATGSPIPGAGSFRASARWPDAQALLTELKLEAYIPQFVEEEMTSISLLEEIVGRAEGERELMEALKEMGIKKMGHRQSIVGAVAGRL</sequence>
<evidence type="ECO:0000259" key="8">
    <source>
        <dbReference type="PROSITE" id="PS50076"/>
    </source>
</evidence>
<feature type="domain" description="J" evidence="8">
    <location>
        <begin position="3"/>
        <end position="64"/>
    </location>
</feature>
<dbReference type="InterPro" id="IPR013761">
    <property type="entry name" value="SAM/pointed_sf"/>
</dbReference>
<evidence type="ECO:0000256" key="2">
    <source>
        <dbReference type="ARBA" id="ARBA00010371"/>
    </source>
</evidence>
<dbReference type="InterPro" id="IPR051034">
    <property type="entry name" value="Mito_Enoyl-ACP_Reductase"/>
</dbReference>
<protein>
    <submittedName>
        <fullName evidence="9">Trans-2-enoyl-mitochondrial</fullName>
    </submittedName>
</protein>
<dbReference type="SUPFAM" id="SSF47769">
    <property type="entry name" value="SAM/Pointed domain"/>
    <property type="match status" value="1"/>
</dbReference>
<evidence type="ECO:0000313" key="9">
    <source>
        <dbReference type="EMBL" id="KOO24636.1"/>
    </source>
</evidence>
<dbReference type="InterPro" id="IPR013149">
    <property type="entry name" value="ADH-like_C"/>
</dbReference>
<dbReference type="OrthoDB" id="7482721at2759"/>
<dbReference type="InterPro" id="IPR001623">
    <property type="entry name" value="DnaJ_domain"/>
</dbReference>
<dbReference type="Proteomes" id="UP000037460">
    <property type="component" value="Unassembled WGS sequence"/>
</dbReference>
<dbReference type="GO" id="GO:0016491">
    <property type="term" value="F:oxidoreductase activity"/>
    <property type="evidence" value="ECO:0007669"/>
    <property type="project" value="UniProtKB-KW"/>
</dbReference>
<dbReference type="AlphaFoldDB" id="A0A0M0JDI6"/>
<evidence type="ECO:0000256" key="4">
    <source>
        <dbReference type="ARBA" id="ARBA00022946"/>
    </source>
</evidence>
<dbReference type="Gene3D" id="3.90.180.10">
    <property type="entry name" value="Medium-chain alcohol dehydrogenases, catalytic domain"/>
    <property type="match status" value="1"/>
</dbReference>
<dbReference type="PROSITE" id="PS50076">
    <property type="entry name" value="DNAJ_2"/>
    <property type="match status" value="1"/>
</dbReference>
<dbReference type="PANTHER" id="PTHR43981:SF2">
    <property type="entry name" value="ENOYL-[ACYL-CARRIER-PROTEIN] REDUCTASE, MITOCHONDRIAL"/>
    <property type="match status" value="1"/>
</dbReference>
<dbReference type="InterPro" id="IPR036291">
    <property type="entry name" value="NAD(P)-bd_dom_sf"/>
</dbReference>
<dbReference type="SUPFAM" id="SSF50129">
    <property type="entry name" value="GroES-like"/>
    <property type="match status" value="1"/>
</dbReference>
<gene>
    <name evidence="9" type="ORF">Ctob_007496</name>
</gene>
<feature type="region of interest" description="Disordered" evidence="7">
    <location>
        <begin position="597"/>
        <end position="627"/>
    </location>
</feature>
<dbReference type="Pfam" id="PF00226">
    <property type="entry name" value="DnaJ"/>
    <property type="match status" value="1"/>
</dbReference>
<keyword evidence="10" id="KW-1185">Reference proteome</keyword>
<feature type="compositionally biased region" description="Low complexity" evidence="7">
    <location>
        <begin position="605"/>
        <end position="625"/>
    </location>
</feature>
<comment type="similarity">
    <text evidence="2">Belongs to the zinc-containing alcohol dehydrogenase family. Quinone oxidoreductase subfamily.</text>
</comment>
<dbReference type="PRINTS" id="PR00625">
    <property type="entry name" value="JDOMAIN"/>
</dbReference>
<dbReference type="Pfam" id="PF00107">
    <property type="entry name" value="ADH_zinc_N"/>
    <property type="match status" value="1"/>
</dbReference>
<evidence type="ECO:0000313" key="10">
    <source>
        <dbReference type="Proteomes" id="UP000037460"/>
    </source>
</evidence>
<name>A0A0M0JDI6_9EUKA</name>
<keyword evidence="3" id="KW-0521">NADP</keyword>
<dbReference type="SUPFAM" id="SSF51735">
    <property type="entry name" value="NAD(P)-binding Rossmann-fold domains"/>
    <property type="match status" value="1"/>
</dbReference>
<evidence type="ECO:0000256" key="3">
    <source>
        <dbReference type="ARBA" id="ARBA00022857"/>
    </source>
</evidence>
<comment type="subcellular location">
    <subcellularLocation>
        <location evidence="1">Mitochondrion</location>
    </subcellularLocation>
</comment>
<dbReference type="Gene3D" id="3.40.50.720">
    <property type="entry name" value="NAD(P)-binding Rossmann-like Domain"/>
    <property type="match status" value="1"/>
</dbReference>
<dbReference type="GO" id="GO:0006631">
    <property type="term" value="P:fatty acid metabolic process"/>
    <property type="evidence" value="ECO:0007669"/>
    <property type="project" value="TreeGrafter"/>
</dbReference>
<evidence type="ECO:0000256" key="7">
    <source>
        <dbReference type="SAM" id="MobiDB-lite"/>
    </source>
</evidence>
<dbReference type="GO" id="GO:0005739">
    <property type="term" value="C:mitochondrion"/>
    <property type="evidence" value="ECO:0007669"/>
    <property type="project" value="UniProtKB-SubCell"/>
</dbReference>
<dbReference type="EMBL" id="JWZX01003072">
    <property type="protein sequence ID" value="KOO24636.1"/>
    <property type="molecule type" value="Genomic_DNA"/>
</dbReference>
<dbReference type="InterPro" id="IPR011032">
    <property type="entry name" value="GroES-like_sf"/>
</dbReference>
<evidence type="ECO:0000256" key="5">
    <source>
        <dbReference type="ARBA" id="ARBA00023002"/>
    </source>
</evidence>
<dbReference type="Pfam" id="PF00536">
    <property type="entry name" value="SAM_1"/>
    <property type="match status" value="1"/>
</dbReference>
<keyword evidence="5" id="KW-0560">Oxidoreductase</keyword>